<reference evidence="7 8" key="1">
    <citation type="submission" date="2016-05" db="EMBL/GenBank/DDBJ databases">
        <title>Nuclear genome of Blastocystis sp. subtype 1 NandII.</title>
        <authorList>
            <person name="Gentekaki E."/>
            <person name="Curtis B."/>
            <person name="Stairs C."/>
            <person name="Eme L."/>
            <person name="Herman E."/>
            <person name="Klimes V."/>
            <person name="Arias M.C."/>
            <person name="Elias M."/>
            <person name="Hilliou F."/>
            <person name="Klute M."/>
            <person name="Malik S.-B."/>
            <person name="Pightling A."/>
            <person name="Rachubinski R."/>
            <person name="Salas D."/>
            <person name="Schlacht A."/>
            <person name="Suga H."/>
            <person name="Archibald J."/>
            <person name="Ball S.G."/>
            <person name="Clark G."/>
            <person name="Dacks J."/>
            <person name="Van Der Giezen M."/>
            <person name="Tsaousis A."/>
            <person name="Roger A."/>
        </authorList>
    </citation>
    <scope>NUCLEOTIDE SEQUENCE [LARGE SCALE GENOMIC DNA]</scope>
    <source>
        <strain evidence="8">ATCC 50177 / NandII</strain>
    </source>
</reference>
<dbReference type="InterPro" id="IPR001623">
    <property type="entry name" value="DnaJ_domain"/>
</dbReference>
<dbReference type="CDD" id="cd06257">
    <property type="entry name" value="DnaJ"/>
    <property type="match status" value="1"/>
</dbReference>
<comment type="caution">
    <text evidence="7">The sequence shown here is derived from an EMBL/GenBank/DDBJ whole genome shotgun (WGS) entry which is preliminary data.</text>
</comment>
<dbReference type="PROSITE" id="PS50005">
    <property type="entry name" value="TPR"/>
    <property type="match status" value="2"/>
</dbReference>
<dbReference type="Pfam" id="PF00226">
    <property type="entry name" value="DnaJ"/>
    <property type="match status" value="1"/>
</dbReference>
<dbReference type="OrthoDB" id="10250354at2759"/>
<dbReference type="EMBL" id="LXWW01000001">
    <property type="protein sequence ID" value="OAO18220.1"/>
    <property type="molecule type" value="Genomic_DNA"/>
</dbReference>
<dbReference type="Pfam" id="PF14559">
    <property type="entry name" value="TPR_19"/>
    <property type="match status" value="1"/>
</dbReference>
<dbReference type="PROSITE" id="PS50076">
    <property type="entry name" value="DNAJ_2"/>
    <property type="match status" value="1"/>
</dbReference>
<accession>A0A196SMC4</accession>
<keyword evidence="1" id="KW-0677">Repeat</keyword>
<evidence type="ECO:0000256" key="2">
    <source>
        <dbReference type="ARBA" id="ARBA00022803"/>
    </source>
</evidence>
<dbReference type="SMART" id="SM00028">
    <property type="entry name" value="TPR"/>
    <property type="match status" value="4"/>
</dbReference>
<dbReference type="InterPro" id="IPR036869">
    <property type="entry name" value="J_dom_sf"/>
</dbReference>
<dbReference type="PROSITE" id="PS00636">
    <property type="entry name" value="DNAJ_1"/>
    <property type="match status" value="1"/>
</dbReference>
<dbReference type="SMART" id="SM00271">
    <property type="entry name" value="DnaJ"/>
    <property type="match status" value="1"/>
</dbReference>
<evidence type="ECO:0000256" key="4">
    <source>
        <dbReference type="SAM" id="Coils"/>
    </source>
</evidence>
<dbReference type="PANTHER" id="PTHR45188:SF2">
    <property type="entry name" value="DNAJ HOMOLOG SUBFAMILY C MEMBER 7"/>
    <property type="match status" value="1"/>
</dbReference>
<evidence type="ECO:0000256" key="5">
    <source>
        <dbReference type="SAM" id="SignalP"/>
    </source>
</evidence>
<feature type="chain" id="PRO_5008274710" evidence="5">
    <location>
        <begin position="20"/>
        <end position="513"/>
    </location>
</feature>
<feature type="domain" description="J" evidence="6">
    <location>
        <begin position="392"/>
        <end position="458"/>
    </location>
</feature>
<evidence type="ECO:0000313" key="7">
    <source>
        <dbReference type="EMBL" id="OAO18220.1"/>
    </source>
</evidence>
<dbReference type="Gene3D" id="1.25.40.10">
    <property type="entry name" value="Tetratricopeptide repeat domain"/>
    <property type="match status" value="1"/>
</dbReference>
<feature type="repeat" description="TPR" evidence="3">
    <location>
        <begin position="99"/>
        <end position="132"/>
    </location>
</feature>
<dbReference type="InterPro" id="IPR011990">
    <property type="entry name" value="TPR-like_helical_dom_sf"/>
</dbReference>
<dbReference type="SUPFAM" id="SSF46565">
    <property type="entry name" value="Chaperone J-domain"/>
    <property type="match status" value="1"/>
</dbReference>
<keyword evidence="8" id="KW-1185">Reference proteome</keyword>
<dbReference type="SUPFAM" id="SSF48452">
    <property type="entry name" value="TPR-like"/>
    <property type="match status" value="1"/>
</dbReference>
<dbReference type="STRING" id="478820.A0A196SMC4"/>
<dbReference type="PANTHER" id="PTHR45188">
    <property type="entry name" value="DNAJ PROTEIN P58IPK HOMOLOG"/>
    <property type="match status" value="1"/>
</dbReference>
<dbReference type="AlphaFoldDB" id="A0A196SMC4"/>
<keyword evidence="2 3" id="KW-0802">TPR repeat</keyword>
<dbReference type="InterPro" id="IPR019734">
    <property type="entry name" value="TPR_rpt"/>
</dbReference>
<dbReference type="Proteomes" id="UP000078348">
    <property type="component" value="Unassembled WGS sequence"/>
</dbReference>
<name>A0A196SMC4_BLAHN</name>
<feature type="signal peptide" evidence="5">
    <location>
        <begin position="1"/>
        <end position="19"/>
    </location>
</feature>
<dbReference type="PRINTS" id="PR00625">
    <property type="entry name" value="JDOMAIN"/>
</dbReference>
<dbReference type="Gene3D" id="1.10.287.110">
    <property type="entry name" value="DnaJ domain"/>
    <property type="match status" value="1"/>
</dbReference>
<evidence type="ECO:0000256" key="1">
    <source>
        <dbReference type="ARBA" id="ARBA00022737"/>
    </source>
</evidence>
<evidence type="ECO:0000313" key="8">
    <source>
        <dbReference type="Proteomes" id="UP000078348"/>
    </source>
</evidence>
<gene>
    <name evidence="7" type="ORF">AV274_0002</name>
</gene>
<evidence type="ECO:0000259" key="6">
    <source>
        <dbReference type="PROSITE" id="PS50076"/>
    </source>
</evidence>
<organism evidence="7 8">
    <name type="scientific">Blastocystis sp. subtype 1 (strain ATCC 50177 / NandII)</name>
    <dbReference type="NCBI Taxonomy" id="478820"/>
    <lineage>
        <taxon>Eukaryota</taxon>
        <taxon>Sar</taxon>
        <taxon>Stramenopiles</taxon>
        <taxon>Bigyra</taxon>
        <taxon>Opalozoa</taxon>
        <taxon>Opalinata</taxon>
        <taxon>Blastocystidae</taxon>
        <taxon>Blastocystis</taxon>
    </lineage>
</organism>
<keyword evidence="4" id="KW-0175">Coiled coil</keyword>
<feature type="coiled-coil region" evidence="4">
    <location>
        <begin position="364"/>
        <end position="391"/>
    </location>
</feature>
<feature type="repeat" description="TPR" evidence="3">
    <location>
        <begin position="215"/>
        <end position="248"/>
    </location>
</feature>
<sequence>MTNQWKVMLLIAFFGLVLGQEESQSTINHKKAMGFYNEGEKLYKAGKYKEAEKMYSKCIFTDSSIDACYNSRYLTRINLQKLDSALGDLKTVVERNPSARGYMQLGNLDMKLGRCKDASALFKKSLKEFPSANKEKIQELLKKSTECAANIVSINKLMVKKAYDEAISKLEKVLEVTTSSFDLRVDLSRLLLETKQWERLIQSCSTLLRTHPDDPEVLYMRGQGFLMNGDENTAQTHFKKCLRVDPDNRKCKDGSKLVRSISKYVKRMEDKEEKDAKVRIEAATDLLKVKGLPQHFGDKAHAALCELYTKTKEYKEAHGHCEYVIQHKKEMGESVDVSEAVCNEATALLAEDKYDEAIRLLSDALKEDQRNQKLREKLSEAETAQKRSKEKDYYKILGVKRDASQKEIKKAYRKLALKWHPDKHKEDKEEAEEKFKEIAEAYEILSNEESRAKYDRGEDTSEQANQARANPFQGFNFAFPGGFPGGFNFGGAGGPGGFKFGNGGNQHFEFHFG</sequence>
<evidence type="ECO:0000256" key="3">
    <source>
        <dbReference type="PROSITE-ProRule" id="PRU00339"/>
    </source>
</evidence>
<dbReference type="InterPro" id="IPR018253">
    <property type="entry name" value="DnaJ_domain_CS"/>
</dbReference>
<protein>
    <submittedName>
        <fullName evidence="7">Dnaj-like protein</fullName>
    </submittedName>
</protein>
<proteinExistence type="predicted"/>
<dbReference type="Pfam" id="PF13432">
    <property type="entry name" value="TPR_16"/>
    <property type="match status" value="1"/>
</dbReference>
<keyword evidence="5" id="KW-0732">Signal</keyword>